<evidence type="ECO:0000313" key="11">
    <source>
        <dbReference type="Proteomes" id="UP000270299"/>
    </source>
</evidence>
<dbReference type="SUPFAM" id="SSF52540">
    <property type="entry name" value="P-loop containing nucleoside triphosphate hydrolases"/>
    <property type="match status" value="2"/>
</dbReference>
<keyword evidence="7" id="KW-1278">Translocase</keyword>
<evidence type="ECO:0000256" key="5">
    <source>
        <dbReference type="ARBA" id="ARBA00022741"/>
    </source>
</evidence>
<evidence type="ECO:0000256" key="6">
    <source>
        <dbReference type="ARBA" id="ARBA00022840"/>
    </source>
</evidence>
<evidence type="ECO:0000256" key="4">
    <source>
        <dbReference type="ARBA" id="ARBA00022737"/>
    </source>
</evidence>
<dbReference type="PANTHER" id="PTHR43790">
    <property type="entry name" value="CARBOHYDRATE TRANSPORT ATP-BINDING PROTEIN MG119-RELATED"/>
    <property type="match status" value="1"/>
</dbReference>
<sequence>MTEPQPAVSMEDITITFPGVKALDAVSFRMFPGEVHSLMGENGAGKSTLIKALTGVYRIDSGVITLGGEQVSFSGTADAQEAGISTVYQEVNLLTNLTVAENIMLGREPRRFGAIDWRATRKRAVELLERLHLDIDPNSRLGSHSLAVQQLIAIARATDFNARVLILDEPTSSLDADEVQELFRIIRELKADGVAILFVSHFLDQVYEISDRLTVLRNGALVGEYLTDEILRIELVQKMIGKELTVLDALERKTKAQTVDEDELVPYIRALGLSRKGSIEPIDLEVYEGEVVGLAGLLGSGRTELARILSGVDRADAGTLTVAGSSARFRTPRQAIHERVVYSSENRRSEGILDELTVRDNIALALQADRGWFRPIPKKRQNELAESYIQALNIRPANPDALLKHLSGGNQQKVLLARWLAIAPRLLILDEPTRGIDVGAKAEIQKLVSNLAENGMSVVYISAELEEVLRLSHRIAVMRDRRMVADIDNDDLITDDLLAIIADGAETEVVA</sequence>
<accession>A0A3L6ZZX3</accession>
<dbReference type="EMBL" id="RCUV01000002">
    <property type="protein sequence ID" value="RLP73509.1"/>
    <property type="molecule type" value="Genomic_DNA"/>
</dbReference>
<feature type="domain" description="ABC transporter" evidence="9">
    <location>
        <begin position="259"/>
        <end position="505"/>
    </location>
</feature>
<evidence type="ECO:0000313" key="10">
    <source>
        <dbReference type="EMBL" id="RLP73509.1"/>
    </source>
</evidence>
<evidence type="ECO:0000256" key="7">
    <source>
        <dbReference type="ARBA" id="ARBA00022967"/>
    </source>
</evidence>
<dbReference type="PANTHER" id="PTHR43790:SF9">
    <property type="entry name" value="GALACTOFURANOSE TRANSPORTER ATP-BINDING PROTEIN YTFR"/>
    <property type="match status" value="1"/>
</dbReference>
<protein>
    <submittedName>
        <fullName evidence="10">Sugar ABC transporter ATP-binding protein</fullName>
    </submittedName>
</protein>
<keyword evidence="5" id="KW-0547">Nucleotide-binding</keyword>
<dbReference type="GO" id="GO:0005524">
    <property type="term" value="F:ATP binding"/>
    <property type="evidence" value="ECO:0007669"/>
    <property type="project" value="UniProtKB-KW"/>
</dbReference>
<dbReference type="OrthoDB" id="39350at2"/>
<dbReference type="CDD" id="cd03216">
    <property type="entry name" value="ABC_Carb_Monos_I"/>
    <property type="match status" value="1"/>
</dbReference>
<proteinExistence type="predicted"/>
<dbReference type="InterPro" id="IPR003439">
    <property type="entry name" value="ABC_transporter-like_ATP-bd"/>
</dbReference>
<dbReference type="PROSITE" id="PS00211">
    <property type="entry name" value="ABC_TRANSPORTER_1"/>
    <property type="match status" value="1"/>
</dbReference>
<dbReference type="RefSeq" id="WP_121671672.1">
    <property type="nucleotide sequence ID" value="NZ_BMXM01000002.1"/>
</dbReference>
<evidence type="ECO:0000256" key="3">
    <source>
        <dbReference type="ARBA" id="ARBA00022475"/>
    </source>
</evidence>
<dbReference type="InterPro" id="IPR027417">
    <property type="entry name" value="P-loop_NTPase"/>
</dbReference>
<keyword evidence="11" id="KW-1185">Reference proteome</keyword>
<evidence type="ECO:0000256" key="2">
    <source>
        <dbReference type="ARBA" id="ARBA00022448"/>
    </source>
</evidence>
<keyword evidence="6 10" id="KW-0067">ATP-binding</keyword>
<dbReference type="Gene3D" id="3.40.50.300">
    <property type="entry name" value="P-loop containing nucleotide triphosphate hydrolases"/>
    <property type="match status" value="2"/>
</dbReference>
<gene>
    <name evidence="10" type="ORF">D9V29_02170</name>
</gene>
<reference evidence="10 11" key="1">
    <citation type="submission" date="2018-10" db="EMBL/GenBank/DDBJ databases">
        <authorList>
            <person name="Li J."/>
        </authorList>
    </citation>
    <scope>NUCLEOTIDE SEQUENCE [LARGE SCALE GENOMIC DNA]</scope>
    <source>
        <strain evidence="10 11">CCTCC AB209002</strain>
    </source>
</reference>
<dbReference type="GO" id="GO:0005886">
    <property type="term" value="C:plasma membrane"/>
    <property type="evidence" value="ECO:0007669"/>
    <property type="project" value="UniProtKB-SubCell"/>
</dbReference>
<name>A0A3L6ZZX3_9MICO</name>
<dbReference type="Pfam" id="PF00005">
    <property type="entry name" value="ABC_tran"/>
    <property type="match status" value="2"/>
</dbReference>
<dbReference type="SMART" id="SM00382">
    <property type="entry name" value="AAA"/>
    <property type="match status" value="2"/>
</dbReference>
<dbReference type="CDD" id="cd03215">
    <property type="entry name" value="ABC_Carb_Monos_II"/>
    <property type="match status" value="1"/>
</dbReference>
<comment type="caution">
    <text evidence="10">The sequence shown here is derived from an EMBL/GenBank/DDBJ whole genome shotgun (WGS) entry which is preliminary data.</text>
</comment>
<feature type="domain" description="ABC transporter" evidence="9">
    <location>
        <begin position="8"/>
        <end position="243"/>
    </location>
</feature>
<dbReference type="InterPro" id="IPR017871">
    <property type="entry name" value="ABC_transporter-like_CS"/>
</dbReference>
<dbReference type="InterPro" id="IPR050107">
    <property type="entry name" value="ABC_carbohydrate_import_ATPase"/>
</dbReference>
<comment type="subcellular location">
    <subcellularLocation>
        <location evidence="1">Cell membrane</location>
        <topology evidence="1">Peripheral membrane protein</topology>
    </subcellularLocation>
</comment>
<evidence type="ECO:0000259" key="9">
    <source>
        <dbReference type="PROSITE" id="PS50893"/>
    </source>
</evidence>
<keyword evidence="2" id="KW-0813">Transport</keyword>
<keyword evidence="4" id="KW-0677">Repeat</keyword>
<dbReference type="FunFam" id="3.40.50.300:FF:000127">
    <property type="entry name" value="Ribose import ATP-binding protein RbsA"/>
    <property type="match status" value="1"/>
</dbReference>
<evidence type="ECO:0000256" key="8">
    <source>
        <dbReference type="ARBA" id="ARBA00023136"/>
    </source>
</evidence>
<dbReference type="GO" id="GO:0016887">
    <property type="term" value="F:ATP hydrolysis activity"/>
    <property type="evidence" value="ECO:0007669"/>
    <property type="project" value="InterPro"/>
</dbReference>
<dbReference type="AlphaFoldDB" id="A0A3L6ZZX3"/>
<organism evidence="10 11">
    <name type="scientific">Mycetocola manganoxydans</name>
    <dbReference type="NCBI Taxonomy" id="699879"/>
    <lineage>
        <taxon>Bacteria</taxon>
        <taxon>Bacillati</taxon>
        <taxon>Actinomycetota</taxon>
        <taxon>Actinomycetes</taxon>
        <taxon>Micrococcales</taxon>
        <taxon>Microbacteriaceae</taxon>
        <taxon>Mycetocola</taxon>
    </lineage>
</organism>
<keyword evidence="3" id="KW-1003">Cell membrane</keyword>
<dbReference type="PROSITE" id="PS50893">
    <property type="entry name" value="ABC_TRANSPORTER_2"/>
    <property type="match status" value="2"/>
</dbReference>
<dbReference type="Proteomes" id="UP000270299">
    <property type="component" value="Unassembled WGS sequence"/>
</dbReference>
<evidence type="ECO:0000256" key="1">
    <source>
        <dbReference type="ARBA" id="ARBA00004202"/>
    </source>
</evidence>
<keyword evidence="8" id="KW-0472">Membrane</keyword>
<dbReference type="InterPro" id="IPR003593">
    <property type="entry name" value="AAA+_ATPase"/>
</dbReference>